<dbReference type="Pfam" id="PF11298">
    <property type="entry name" value="DUF3099"/>
    <property type="match status" value="1"/>
</dbReference>
<gene>
    <name evidence="3" type="ORF">Cba03nite_09760</name>
</gene>
<evidence type="ECO:0000313" key="3">
    <source>
        <dbReference type="EMBL" id="GIF79627.1"/>
    </source>
</evidence>
<proteinExistence type="predicted"/>
<sequence>MGGDTPRQLGGNVKRQADRPVLITDAEESPEVELKRRERRYILMMLLRAGCLILGSVLAMAKVPLLWLWLPLCGLGMVLLPWLAVILANDRPPKDEHRLKRYRRNTAPPNALPAQPAGQVYEGTIDDPRP</sequence>
<evidence type="ECO:0000313" key="4">
    <source>
        <dbReference type="Proteomes" id="UP000601223"/>
    </source>
</evidence>
<evidence type="ECO:0000256" key="1">
    <source>
        <dbReference type="SAM" id="MobiDB-lite"/>
    </source>
</evidence>
<name>A0A8J3JFN9_9ACTN</name>
<dbReference type="InterPro" id="IPR021449">
    <property type="entry name" value="DUF3099"/>
</dbReference>
<feature type="transmembrane region" description="Helical" evidence="2">
    <location>
        <begin position="67"/>
        <end position="88"/>
    </location>
</feature>
<accession>A0A8J3JFN9</accession>
<reference evidence="3 4" key="1">
    <citation type="submission" date="2021-01" db="EMBL/GenBank/DDBJ databases">
        <title>Whole genome shotgun sequence of Catellatospora bangladeshensis NBRC 107357.</title>
        <authorList>
            <person name="Komaki H."/>
            <person name="Tamura T."/>
        </authorList>
    </citation>
    <scope>NUCLEOTIDE SEQUENCE [LARGE SCALE GENOMIC DNA]</scope>
    <source>
        <strain evidence="3 4">NBRC 107357</strain>
    </source>
</reference>
<keyword evidence="2" id="KW-0472">Membrane</keyword>
<keyword evidence="4" id="KW-1185">Reference proteome</keyword>
<feature type="region of interest" description="Disordered" evidence="1">
    <location>
        <begin position="96"/>
        <end position="130"/>
    </location>
</feature>
<evidence type="ECO:0008006" key="5">
    <source>
        <dbReference type="Google" id="ProtNLM"/>
    </source>
</evidence>
<dbReference type="EMBL" id="BONF01000007">
    <property type="protein sequence ID" value="GIF79627.1"/>
    <property type="molecule type" value="Genomic_DNA"/>
</dbReference>
<evidence type="ECO:0000256" key="2">
    <source>
        <dbReference type="SAM" id="Phobius"/>
    </source>
</evidence>
<keyword evidence="2" id="KW-0812">Transmembrane</keyword>
<dbReference type="Proteomes" id="UP000601223">
    <property type="component" value="Unassembled WGS sequence"/>
</dbReference>
<feature type="transmembrane region" description="Helical" evidence="2">
    <location>
        <begin position="41"/>
        <end position="61"/>
    </location>
</feature>
<organism evidence="3 4">
    <name type="scientific">Catellatospora bangladeshensis</name>
    <dbReference type="NCBI Taxonomy" id="310355"/>
    <lineage>
        <taxon>Bacteria</taxon>
        <taxon>Bacillati</taxon>
        <taxon>Actinomycetota</taxon>
        <taxon>Actinomycetes</taxon>
        <taxon>Micromonosporales</taxon>
        <taxon>Micromonosporaceae</taxon>
        <taxon>Catellatospora</taxon>
    </lineage>
</organism>
<dbReference type="AlphaFoldDB" id="A0A8J3JFN9"/>
<protein>
    <recommendedName>
        <fullName evidence="5">DUF3099 domain-containing protein</fullName>
    </recommendedName>
</protein>
<comment type="caution">
    <text evidence="3">The sequence shown here is derived from an EMBL/GenBank/DDBJ whole genome shotgun (WGS) entry which is preliminary data.</text>
</comment>
<keyword evidence="2" id="KW-1133">Transmembrane helix</keyword>